<accession>A0A8J8T4P8</accession>
<evidence type="ECO:0000313" key="1">
    <source>
        <dbReference type="EMBL" id="TNV82144.1"/>
    </source>
</evidence>
<comment type="caution">
    <text evidence="1">The sequence shown here is derived from an EMBL/GenBank/DDBJ whole genome shotgun (WGS) entry which is preliminary data.</text>
</comment>
<evidence type="ECO:0000313" key="2">
    <source>
        <dbReference type="Proteomes" id="UP000785679"/>
    </source>
</evidence>
<dbReference type="SUPFAM" id="SSF52047">
    <property type="entry name" value="RNI-like"/>
    <property type="match status" value="1"/>
</dbReference>
<keyword evidence="2" id="KW-1185">Reference proteome</keyword>
<organism evidence="1 2">
    <name type="scientific">Halteria grandinella</name>
    <dbReference type="NCBI Taxonomy" id="5974"/>
    <lineage>
        <taxon>Eukaryota</taxon>
        <taxon>Sar</taxon>
        <taxon>Alveolata</taxon>
        <taxon>Ciliophora</taxon>
        <taxon>Intramacronucleata</taxon>
        <taxon>Spirotrichea</taxon>
        <taxon>Stichotrichia</taxon>
        <taxon>Sporadotrichida</taxon>
        <taxon>Halteriidae</taxon>
        <taxon>Halteria</taxon>
    </lineage>
</organism>
<dbReference type="Gene3D" id="3.80.10.10">
    <property type="entry name" value="Ribonuclease Inhibitor"/>
    <property type="match status" value="1"/>
</dbReference>
<sequence length="720" mass="83632">MLIHSHTDIFIIIQKHIMEAAHHTTGWQLGKVNRSGPLFELLSYSGYYGDVIPSQIALLNGKLRQLTIRHYKLIKMVMKRPTFKVNSISQLLSPLLMCHALKIELDKNDKQDILDLLAYIDSQKNRVIKICSMQVPYQAWNEGLKKYENEHKTQILQRIQVESFTLLECTKAKAFSLLPIVAQHIKICEKNMSNWGEQHKQYKFESISVDYLELQIHSVEFLKQNLKAIRPLRKLRMHQLYMQTPLIREAQKVFQSISPPLNSELEVQFHFFVICPVEWESFQSFTLFQNKSISASQEGNYLQNPDITKALFIEEGQSIQFNFNNEIQFYQKLEVFPPYQAANFQFNMAQISNQYKEKYEGKVAEGMRNSLTSAAIECDSQYFIGHLVDMILVTFPNLKKLDVIEANDSRSIKSSLQMPQIPLEELILTYPCHANTDIYCELIKKCLPTLRKLSISLEKKNYSLGSYLKELISHPYILRVLKLNYSFITIDNVVMLQKFTNLTVITGLDLDDFIEANDLESMLRALKYLKKLKISCKQIHIPCFYIKHDSLLKLKIESEDAKITPEDICQISLHKPKGFSLRIYAKLCAYKYEELIEITSKCKNAYFNVPIVKSILDTEDTFRILTKQSNEYNLYRMQGLQLIKSLKSIKQIVSQNDIAAKLLIKEYLRQNLTTVEGTRKVLDKLIQLPQSVLEALLTDFELLLRVVERGKLESSQSQLM</sequence>
<dbReference type="InterPro" id="IPR032675">
    <property type="entry name" value="LRR_dom_sf"/>
</dbReference>
<dbReference type="EMBL" id="RRYP01005323">
    <property type="protein sequence ID" value="TNV82144.1"/>
    <property type="molecule type" value="Genomic_DNA"/>
</dbReference>
<name>A0A8J8T4P8_HALGN</name>
<protein>
    <submittedName>
        <fullName evidence="1">Uncharacterized protein</fullName>
    </submittedName>
</protein>
<gene>
    <name evidence="1" type="ORF">FGO68_gene8474</name>
</gene>
<dbReference type="Proteomes" id="UP000785679">
    <property type="component" value="Unassembled WGS sequence"/>
</dbReference>
<reference evidence="1" key="1">
    <citation type="submission" date="2019-06" db="EMBL/GenBank/DDBJ databases">
        <authorList>
            <person name="Zheng W."/>
        </authorList>
    </citation>
    <scope>NUCLEOTIDE SEQUENCE</scope>
    <source>
        <strain evidence="1">QDHG01</strain>
    </source>
</reference>
<dbReference type="AlphaFoldDB" id="A0A8J8T4P8"/>
<proteinExistence type="predicted"/>